<reference evidence="2" key="1">
    <citation type="submission" date="2014-09" db="EMBL/GenBank/DDBJ databases">
        <authorList>
            <person name="Magalhaes I.L.F."/>
            <person name="Oliveira U."/>
            <person name="Santos F.R."/>
            <person name="Vidigal T.H.D.A."/>
            <person name="Brescovit A.D."/>
            <person name="Santos A.J."/>
        </authorList>
    </citation>
    <scope>NUCLEOTIDE SEQUENCE</scope>
    <source>
        <tissue evidence="2">Shoot tissue taken approximately 20 cm above the soil surface</tissue>
    </source>
</reference>
<name>A0A0A9CQQ0_ARUDO</name>
<evidence type="ECO:0000313" key="2">
    <source>
        <dbReference type="EMBL" id="JAD78624.1"/>
    </source>
</evidence>
<dbReference type="EMBL" id="GBRH01219271">
    <property type="protein sequence ID" value="JAD78624.1"/>
    <property type="molecule type" value="Transcribed_RNA"/>
</dbReference>
<proteinExistence type="predicted"/>
<protein>
    <submittedName>
        <fullName evidence="2">Uncharacterized protein</fullName>
    </submittedName>
</protein>
<reference evidence="2" key="2">
    <citation type="journal article" date="2015" name="Data Brief">
        <title>Shoot transcriptome of the giant reed, Arundo donax.</title>
        <authorList>
            <person name="Barrero R.A."/>
            <person name="Guerrero F.D."/>
            <person name="Moolhuijzen P."/>
            <person name="Goolsby J.A."/>
            <person name="Tidwell J."/>
            <person name="Bellgard S.E."/>
            <person name="Bellgard M.I."/>
        </authorList>
    </citation>
    <scope>NUCLEOTIDE SEQUENCE</scope>
    <source>
        <tissue evidence="2">Shoot tissue taken approximately 20 cm above the soil surface</tissue>
    </source>
</reference>
<organism evidence="2">
    <name type="scientific">Arundo donax</name>
    <name type="common">Giant reed</name>
    <name type="synonym">Donax arundinaceus</name>
    <dbReference type="NCBI Taxonomy" id="35708"/>
    <lineage>
        <taxon>Eukaryota</taxon>
        <taxon>Viridiplantae</taxon>
        <taxon>Streptophyta</taxon>
        <taxon>Embryophyta</taxon>
        <taxon>Tracheophyta</taxon>
        <taxon>Spermatophyta</taxon>
        <taxon>Magnoliopsida</taxon>
        <taxon>Liliopsida</taxon>
        <taxon>Poales</taxon>
        <taxon>Poaceae</taxon>
        <taxon>PACMAD clade</taxon>
        <taxon>Arundinoideae</taxon>
        <taxon>Arundineae</taxon>
        <taxon>Arundo</taxon>
    </lineage>
</organism>
<dbReference type="AlphaFoldDB" id="A0A0A9CQQ0"/>
<feature type="region of interest" description="Disordered" evidence="1">
    <location>
        <begin position="1"/>
        <end position="57"/>
    </location>
</feature>
<evidence type="ECO:0000256" key="1">
    <source>
        <dbReference type="SAM" id="MobiDB-lite"/>
    </source>
</evidence>
<sequence>MTLDLNALPVEEEPDGNQDQEHLLPAGHILDGSNHDEAPPPPGGINPDGPDQVVGAGNQEEALHLNMQPPEDLNMDVPPSGNKITRQSVNFMFFTKITSPCGVNADADQDVRADHVDVIFNEEVLDSTLCSVNSKNE</sequence>
<accession>A0A0A9CQQ0</accession>